<gene>
    <name evidence="1" type="ORF">CJJ18_10560</name>
</gene>
<evidence type="ECO:0000313" key="1">
    <source>
        <dbReference type="EMBL" id="ASV34462.1"/>
    </source>
</evidence>
<dbReference type="Proteomes" id="UP000792865">
    <property type="component" value="Plasmid p1_M47_H.defensa"/>
</dbReference>
<organism evidence="1 2">
    <name type="scientific">Candidatus Williamhamiltonella defendens</name>
    <dbReference type="NCBI Taxonomy" id="138072"/>
    <lineage>
        <taxon>Bacteria</taxon>
        <taxon>Pseudomonadati</taxon>
        <taxon>Pseudomonadota</taxon>
        <taxon>Gammaproteobacteria</taxon>
        <taxon>Enterobacterales</taxon>
        <taxon>Enterobacteriaceae</taxon>
        <taxon>aphid secondary symbionts</taxon>
        <taxon>Candidatus Williamhamiltonella</taxon>
    </lineage>
</organism>
<reference evidence="1" key="1">
    <citation type="submission" date="2017-08" db="EMBL/GenBank/DDBJ databases">
        <title>Genome sequence of Candidatus Hamiltonella defensa from Acyrthosiphon pisum strain MI47.</title>
        <authorList>
            <person name="Patel V.A."/>
            <person name="Chevignon G."/>
            <person name="Russell J.A."/>
            <person name="Oliver K.M."/>
        </authorList>
    </citation>
    <scope>NUCLEOTIDE SEQUENCE</scope>
    <source>
        <strain evidence="1">MI47</strain>
        <plasmid evidence="1">p1_M47_H.defensa</plasmid>
    </source>
</reference>
<proteinExistence type="predicted"/>
<dbReference type="AlphaFoldDB" id="A0AAC9VM23"/>
<sequence>MNAGLSFLSKAGEQLIIQRYSLVELNEVGPKGLRNQVNKKALWLIFVAQLTLFDRYQIG</sequence>
<name>A0AAC9VM23_9ENTR</name>
<geneLocation type="plasmid" evidence="1 2">
    <name>p1_M47_H.defensa</name>
</geneLocation>
<keyword evidence="1" id="KW-0614">Plasmid</keyword>
<evidence type="ECO:0000313" key="2">
    <source>
        <dbReference type="Proteomes" id="UP000792865"/>
    </source>
</evidence>
<accession>A0AAC9VM23</accession>
<dbReference type="EMBL" id="CP022933">
    <property type="protein sequence ID" value="ASV34462.1"/>
    <property type="molecule type" value="Genomic_DNA"/>
</dbReference>
<protein>
    <submittedName>
        <fullName evidence="1">Uncharacterized protein</fullName>
    </submittedName>
</protein>